<feature type="domain" description="C2H2-type" evidence="10">
    <location>
        <begin position="708"/>
        <end position="735"/>
    </location>
</feature>
<accession>A0A7J7JJP2</accession>
<evidence type="ECO:0000256" key="7">
    <source>
        <dbReference type="ARBA" id="ARBA00023002"/>
    </source>
</evidence>
<dbReference type="Pfam" id="PF22366">
    <property type="entry name" value="NDH2_C"/>
    <property type="match status" value="1"/>
</dbReference>
<proteinExistence type="inferred from homology"/>
<keyword evidence="5" id="KW-0274">FAD</keyword>
<feature type="domain" description="C2H2-type" evidence="10">
    <location>
        <begin position="735"/>
        <end position="762"/>
    </location>
</feature>
<dbReference type="PANTHER" id="PTHR43706">
    <property type="entry name" value="NADH DEHYDROGENASE"/>
    <property type="match status" value="1"/>
</dbReference>
<sequence>MLLKRFGLQCHLRSLCTSSKLSRQKLVILGTGWGSYSVLKNIDRKLYDVVVVSPRNHFLFTPLLCSTTVGTLEFRSIIEPIRHSLHGQEKNYHCAKAISLDTNKQMLKCTNILHPEQGEYDLHYDKLVIGVGATSNTFNVPGVKEYAFFLKDISDARKIRNKLLSNFDLALSPLTSEEDRKRYDHIVIVGGGPTGVEFGAELYDFLEQDLRKLYPKSKEAARVTLVEAKNILASFDDKLRQYAEKKINQREQFSIMRDSVAEVRSDGVLLRSGVFLPCGLVVWSAGVAPTDFVSQLPFAKNVIGQILTDRHLKVAGLDSENVYALGDCADIDGHSLPCTGQVAEREGRYLANQLNGKDSAPFEYQGLGMLAFIGDFKAVSDLAAFKDSGFTSFLLWRSVYLTRLGNWKLRMQVPIDWFKTKKRMGQKYDHLQCMACDDHPVFFSMSNFIAHKLKADHDEDSSSIQSHANTCQLCPQRFSRKSSLLMHYTLYHKVHGLSKVDCCSEKSRFQKRIGRSRKMTSQSKEEKSEELSTRAGSIIDTYYEPEIETAFNDFNFTMLHQTIKGSSLSYLKTHLACLYCQHKCLQMLDLVKHMQDVHPEITCLPVEQQEVPNDKLSIVLRASDYVQQANHMFSNEPPPPSPTKQPTSDADLTCEFCHKLFANKSYLRRHREKQHLKPNTFKCDLCDHVETTKQKILLHKQKHLVKEFRCKECDFVSTFKAAIQNHRQIHSNDSYICDICGKAYQMKDTLQKHKRVHDKDRPFPCTYSGCTFRFKTEKMYRGHLKTHYSDSSSFPCTECGYTFRHKHHLKRHMENTHNITFARNQRRCNTNIPKQGFIIEDSSSGFFRKAVSANDSDSPAMNLQNIILTEGGFELDSSREIEQENGSPSAILLKNSAYSSDAVSAVYDQPGVFDHHTSDHATLFMPGQKDDIVGKKVIVQHKESPQVLLDDVPYTFEDTCEESIIEVAPNQIAATVEFIVQTDSENVTFDSDDPVAAADPLFV</sequence>
<dbReference type="PROSITE" id="PS50157">
    <property type="entry name" value="ZINC_FINGER_C2H2_2"/>
    <property type="match status" value="5"/>
</dbReference>
<dbReference type="GO" id="GO:0003954">
    <property type="term" value="F:NADH dehydrogenase activity"/>
    <property type="evidence" value="ECO:0007669"/>
    <property type="project" value="InterPro"/>
</dbReference>
<evidence type="ECO:0000256" key="5">
    <source>
        <dbReference type="ARBA" id="ARBA00022827"/>
    </source>
</evidence>
<evidence type="ECO:0000259" key="10">
    <source>
        <dbReference type="PROSITE" id="PS50157"/>
    </source>
</evidence>
<evidence type="ECO:0000313" key="12">
    <source>
        <dbReference type="Proteomes" id="UP000593567"/>
    </source>
</evidence>
<evidence type="ECO:0000256" key="1">
    <source>
        <dbReference type="ARBA" id="ARBA00005272"/>
    </source>
</evidence>
<keyword evidence="6" id="KW-0862">Zinc</keyword>
<organism evidence="11 12">
    <name type="scientific">Bugula neritina</name>
    <name type="common">Brown bryozoan</name>
    <name type="synonym">Sertularia neritina</name>
    <dbReference type="NCBI Taxonomy" id="10212"/>
    <lineage>
        <taxon>Eukaryota</taxon>
        <taxon>Metazoa</taxon>
        <taxon>Spiralia</taxon>
        <taxon>Lophotrochozoa</taxon>
        <taxon>Bryozoa</taxon>
        <taxon>Gymnolaemata</taxon>
        <taxon>Cheilostomatida</taxon>
        <taxon>Flustrina</taxon>
        <taxon>Buguloidea</taxon>
        <taxon>Bugulidae</taxon>
        <taxon>Bugula</taxon>
    </lineage>
</organism>
<evidence type="ECO:0000256" key="9">
    <source>
        <dbReference type="PROSITE-ProRule" id="PRU00042"/>
    </source>
</evidence>
<dbReference type="PRINTS" id="PR00368">
    <property type="entry name" value="FADPNR"/>
</dbReference>
<dbReference type="InterPro" id="IPR036236">
    <property type="entry name" value="Znf_C2H2_sf"/>
</dbReference>
<dbReference type="Proteomes" id="UP000593567">
    <property type="component" value="Unassembled WGS sequence"/>
</dbReference>
<dbReference type="InterPro" id="IPR054585">
    <property type="entry name" value="NDH2-like_C"/>
</dbReference>
<dbReference type="PROSITE" id="PS00028">
    <property type="entry name" value="ZINC_FINGER_C2H2_1"/>
    <property type="match status" value="4"/>
</dbReference>
<evidence type="ECO:0000256" key="3">
    <source>
        <dbReference type="ARBA" id="ARBA00022723"/>
    </source>
</evidence>
<keyword evidence="12" id="KW-1185">Reference proteome</keyword>
<keyword evidence="8" id="KW-0520">NAD</keyword>
<dbReference type="Gene3D" id="3.30.160.60">
    <property type="entry name" value="Classic Zinc Finger"/>
    <property type="match status" value="3"/>
</dbReference>
<gene>
    <name evidence="11" type="ORF">EB796_015967</name>
</gene>
<dbReference type="InterPro" id="IPR036188">
    <property type="entry name" value="FAD/NAD-bd_sf"/>
</dbReference>
<reference evidence="11" key="1">
    <citation type="submission" date="2020-06" db="EMBL/GenBank/DDBJ databases">
        <title>Draft genome of Bugula neritina, a colonial animal packing powerful symbionts and potential medicines.</title>
        <authorList>
            <person name="Rayko M."/>
        </authorList>
    </citation>
    <scope>NUCLEOTIDE SEQUENCE [LARGE SCALE GENOMIC DNA]</scope>
    <source>
        <strain evidence="11">Kwan_BN1</strain>
    </source>
</reference>
<evidence type="ECO:0000256" key="2">
    <source>
        <dbReference type="ARBA" id="ARBA00022630"/>
    </source>
</evidence>
<keyword evidence="7" id="KW-0560">Oxidoreductase</keyword>
<dbReference type="SUPFAM" id="SSF51905">
    <property type="entry name" value="FAD/NAD(P)-binding domain"/>
    <property type="match status" value="2"/>
</dbReference>
<dbReference type="InterPro" id="IPR013087">
    <property type="entry name" value="Znf_C2H2_type"/>
</dbReference>
<keyword evidence="4 9" id="KW-0863">Zinc-finger</keyword>
<dbReference type="InterPro" id="IPR045024">
    <property type="entry name" value="NDH-2"/>
</dbReference>
<feature type="domain" description="C2H2-type" evidence="10">
    <location>
        <begin position="469"/>
        <end position="500"/>
    </location>
</feature>
<feature type="domain" description="C2H2-type" evidence="10">
    <location>
        <begin position="652"/>
        <end position="680"/>
    </location>
</feature>
<protein>
    <recommendedName>
        <fullName evidence="10">C2H2-type domain-containing protein</fullName>
    </recommendedName>
</protein>
<name>A0A7J7JJP2_BUGNE</name>
<dbReference type="InterPro" id="IPR023753">
    <property type="entry name" value="FAD/NAD-binding_dom"/>
</dbReference>
<evidence type="ECO:0000313" key="11">
    <source>
        <dbReference type="EMBL" id="KAF6025716.1"/>
    </source>
</evidence>
<evidence type="ECO:0000256" key="6">
    <source>
        <dbReference type="ARBA" id="ARBA00022833"/>
    </source>
</evidence>
<dbReference type="Gene3D" id="3.50.50.100">
    <property type="match status" value="1"/>
</dbReference>
<dbReference type="FunFam" id="3.30.160.60:FF:000446">
    <property type="entry name" value="Zinc finger protein"/>
    <property type="match status" value="1"/>
</dbReference>
<dbReference type="SMART" id="SM00355">
    <property type="entry name" value="ZnF_C2H2"/>
    <property type="match status" value="9"/>
</dbReference>
<keyword evidence="2" id="KW-0285">Flavoprotein</keyword>
<comment type="caution">
    <text evidence="11">The sequence shown here is derived from an EMBL/GenBank/DDBJ whole genome shotgun (WGS) entry which is preliminary data.</text>
</comment>
<dbReference type="AlphaFoldDB" id="A0A7J7JJP2"/>
<dbReference type="GO" id="GO:0005739">
    <property type="term" value="C:mitochondrion"/>
    <property type="evidence" value="ECO:0007669"/>
    <property type="project" value="TreeGrafter"/>
</dbReference>
<evidence type="ECO:0000256" key="4">
    <source>
        <dbReference type="ARBA" id="ARBA00022771"/>
    </source>
</evidence>
<dbReference type="SUPFAM" id="SSF57667">
    <property type="entry name" value="beta-beta-alpha zinc fingers"/>
    <property type="match status" value="3"/>
</dbReference>
<dbReference type="Pfam" id="PF00096">
    <property type="entry name" value="zf-C2H2"/>
    <property type="match status" value="2"/>
</dbReference>
<dbReference type="Pfam" id="PF07992">
    <property type="entry name" value="Pyr_redox_2"/>
    <property type="match status" value="1"/>
</dbReference>
<feature type="domain" description="C2H2-type" evidence="10">
    <location>
        <begin position="794"/>
        <end position="817"/>
    </location>
</feature>
<dbReference type="PANTHER" id="PTHR43706:SF13">
    <property type="entry name" value="NADH DEHYDROGENASE-RELATED"/>
    <property type="match status" value="1"/>
</dbReference>
<dbReference type="EMBL" id="VXIV02002437">
    <property type="protein sequence ID" value="KAF6025716.1"/>
    <property type="molecule type" value="Genomic_DNA"/>
</dbReference>
<comment type="similarity">
    <text evidence="1">Belongs to the NADH dehydrogenase family.</text>
</comment>
<evidence type="ECO:0000256" key="8">
    <source>
        <dbReference type="ARBA" id="ARBA00023027"/>
    </source>
</evidence>
<dbReference type="GO" id="GO:0008270">
    <property type="term" value="F:zinc ion binding"/>
    <property type="evidence" value="ECO:0007669"/>
    <property type="project" value="UniProtKB-KW"/>
</dbReference>
<keyword evidence="3" id="KW-0479">Metal-binding</keyword>
<dbReference type="OrthoDB" id="3244603at2759"/>